<protein>
    <recommendedName>
        <fullName evidence="3">60S ribosomal protein L20</fullName>
    </recommendedName>
</protein>
<dbReference type="PANTHER" id="PTHR28266">
    <property type="entry name" value="54S RIBOSOMAL PROTEIN L20, MITOCHONDRIAL"/>
    <property type="match status" value="1"/>
</dbReference>
<organism evidence="1 2">
    <name type="scientific">Trichocladium antarcticum</name>
    <dbReference type="NCBI Taxonomy" id="1450529"/>
    <lineage>
        <taxon>Eukaryota</taxon>
        <taxon>Fungi</taxon>
        <taxon>Dikarya</taxon>
        <taxon>Ascomycota</taxon>
        <taxon>Pezizomycotina</taxon>
        <taxon>Sordariomycetes</taxon>
        <taxon>Sordariomycetidae</taxon>
        <taxon>Sordariales</taxon>
        <taxon>Chaetomiaceae</taxon>
        <taxon>Trichocladium</taxon>
    </lineage>
</organism>
<dbReference type="GO" id="GO:0003735">
    <property type="term" value="F:structural constituent of ribosome"/>
    <property type="evidence" value="ECO:0007669"/>
    <property type="project" value="TreeGrafter"/>
</dbReference>
<evidence type="ECO:0008006" key="3">
    <source>
        <dbReference type="Google" id="ProtNLM"/>
    </source>
</evidence>
<proteinExistence type="predicted"/>
<evidence type="ECO:0000313" key="1">
    <source>
        <dbReference type="EMBL" id="KAK4138794.1"/>
    </source>
</evidence>
<name>A0AAN6UTN8_9PEZI</name>
<dbReference type="InterPro" id="IPR024388">
    <property type="entry name" value="Ribosomal_mL58"/>
</dbReference>
<dbReference type="PANTHER" id="PTHR28266:SF1">
    <property type="entry name" value="LARGE RIBOSOMAL SUBUNIT PROTEIN ML58"/>
    <property type="match status" value="1"/>
</dbReference>
<dbReference type="GO" id="GO:0005762">
    <property type="term" value="C:mitochondrial large ribosomal subunit"/>
    <property type="evidence" value="ECO:0007669"/>
    <property type="project" value="TreeGrafter"/>
</dbReference>
<keyword evidence="2" id="KW-1185">Reference proteome</keyword>
<evidence type="ECO:0000313" key="2">
    <source>
        <dbReference type="Proteomes" id="UP001304895"/>
    </source>
</evidence>
<dbReference type="AlphaFoldDB" id="A0AAN6UTN8"/>
<sequence>MEAIVTRPAVSGCCRAVSASRTASSRLRLNTTPSAARQQSTTSRTKKALIVPPHATFFKLNGSSGPRHTTDQIIFNPPSSAPSPHHLTKADIEELRRLRAADPVANSVQNLARRYRCSKLFILMCCRAPQDHKDKIQAAEDAVKSRWGPRRRQAREERARRMGMLFSGEL</sequence>
<dbReference type="EMBL" id="MU853401">
    <property type="protein sequence ID" value="KAK4138794.1"/>
    <property type="molecule type" value="Genomic_DNA"/>
</dbReference>
<accession>A0AAN6UTN8</accession>
<reference evidence="1" key="1">
    <citation type="journal article" date="2023" name="Mol. Phylogenet. Evol.">
        <title>Genome-scale phylogeny and comparative genomics of the fungal order Sordariales.</title>
        <authorList>
            <person name="Hensen N."/>
            <person name="Bonometti L."/>
            <person name="Westerberg I."/>
            <person name="Brannstrom I.O."/>
            <person name="Guillou S."/>
            <person name="Cros-Aarteil S."/>
            <person name="Calhoun S."/>
            <person name="Haridas S."/>
            <person name="Kuo A."/>
            <person name="Mondo S."/>
            <person name="Pangilinan J."/>
            <person name="Riley R."/>
            <person name="LaButti K."/>
            <person name="Andreopoulos B."/>
            <person name="Lipzen A."/>
            <person name="Chen C."/>
            <person name="Yan M."/>
            <person name="Daum C."/>
            <person name="Ng V."/>
            <person name="Clum A."/>
            <person name="Steindorff A."/>
            <person name="Ohm R.A."/>
            <person name="Martin F."/>
            <person name="Silar P."/>
            <person name="Natvig D.O."/>
            <person name="Lalanne C."/>
            <person name="Gautier V."/>
            <person name="Ament-Velasquez S.L."/>
            <person name="Kruys A."/>
            <person name="Hutchinson M.I."/>
            <person name="Powell A.J."/>
            <person name="Barry K."/>
            <person name="Miller A.N."/>
            <person name="Grigoriev I.V."/>
            <person name="Debuchy R."/>
            <person name="Gladieux P."/>
            <person name="Hiltunen Thoren M."/>
            <person name="Johannesson H."/>
        </authorList>
    </citation>
    <scope>NUCLEOTIDE SEQUENCE</scope>
    <source>
        <strain evidence="1">CBS 123565</strain>
    </source>
</reference>
<reference evidence="1" key="2">
    <citation type="submission" date="2023-05" db="EMBL/GenBank/DDBJ databases">
        <authorList>
            <consortium name="Lawrence Berkeley National Laboratory"/>
            <person name="Steindorff A."/>
            <person name="Hensen N."/>
            <person name="Bonometti L."/>
            <person name="Westerberg I."/>
            <person name="Brannstrom I.O."/>
            <person name="Guillou S."/>
            <person name="Cros-Aarteil S."/>
            <person name="Calhoun S."/>
            <person name="Haridas S."/>
            <person name="Kuo A."/>
            <person name="Mondo S."/>
            <person name="Pangilinan J."/>
            <person name="Riley R."/>
            <person name="Labutti K."/>
            <person name="Andreopoulos B."/>
            <person name="Lipzen A."/>
            <person name="Chen C."/>
            <person name="Yanf M."/>
            <person name="Daum C."/>
            <person name="Ng V."/>
            <person name="Clum A."/>
            <person name="Ohm R."/>
            <person name="Martin F."/>
            <person name="Silar P."/>
            <person name="Natvig D."/>
            <person name="Lalanne C."/>
            <person name="Gautier V."/>
            <person name="Ament-Velasquez S.L."/>
            <person name="Kruys A."/>
            <person name="Hutchinson M.I."/>
            <person name="Powell A.J."/>
            <person name="Barry K."/>
            <person name="Miller A.N."/>
            <person name="Grigoriev I.V."/>
            <person name="Debuchy R."/>
            <person name="Gladieux P."/>
            <person name="Thoren M.H."/>
            <person name="Johannesson H."/>
        </authorList>
    </citation>
    <scope>NUCLEOTIDE SEQUENCE</scope>
    <source>
        <strain evidence="1">CBS 123565</strain>
    </source>
</reference>
<dbReference type="Pfam" id="PF12824">
    <property type="entry name" value="MRP-L20"/>
    <property type="match status" value="1"/>
</dbReference>
<comment type="caution">
    <text evidence="1">The sequence shown here is derived from an EMBL/GenBank/DDBJ whole genome shotgun (WGS) entry which is preliminary data.</text>
</comment>
<dbReference type="Proteomes" id="UP001304895">
    <property type="component" value="Unassembled WGS sequence"/>
</dbReference>
<gene>
    <name evidence="1" type="ORF">BT67DRAFT_446816</name>
</gene>